<dbReference type="GO" id="GO:0016757">
    <property type="term" value="F:glycosyltransferase activity"/>
    <property type="evidence" value="ECO:0007669"/>
    <property type="project" value="UniProtKB-KW"/>
</dbReference>
<dbReference type="Gramene" id="EFJ30503">
    <property type="protein sequence ID" value="EFJ30503"/>
    <property type="gene ID" value="SELMODRAFT_169946"/>
</dbReference>
<dbReference type="Pfam" id="PF02885">
    <property type="entry name" value="Glycos_trans_3N"/>
    <property type="match status" value="1"/>
</dbReference>
<evidence type="ECO:0000256" key="2">
    <source>
        <dbReference type="ARBA" id="ARBA00022679"/>
    </source>
</evidence>
<dbReference type="Gene3D" id="1.20.970.10">
    <property type="entry name" value="Transferase, Pyrimidine Nucleoside Phosphorylase, Chain C"/>
    <property type="match status" value="1"/>
</dbReference>
<organism evidence="5">
    <name type="scientific">Selaginella moellendorffii</name>
    <name type="common">Spikemoss</name>
    <dbReference type="NCBI Taxonomy" id="88036"/>
    <lineage>
        <taxon>Eukaryota</taxon>
        <taxon>Viridiplantae</taxon>
        <taxon>Streptophyta</taxon>
        <taxon>Embryophyta</taxon>
        <taxon>Tracheophyta</taxon>
        <taxon>Lycopodiopsida</taxon>
        <taxon>Selaginellales</taxon>
        <taxon>Selaginellaceae</taxon>
        <taxon>Selaginella</taxon>
    </lineage>
</organism>
<evidence type="ECO:0000313" key="5">
    <source>
        <dbReference type="Proteomes" id="UP000001514"/>
    </source>
</evidence>
<dbReference type="GO" id="GO:0003921">
    <property type="term" value="F:GMP synthase activity"/>
    <property type="evidence" value="ECO:0000318"/>
    <property type="project" value="GO_Central"/>
</dbReference>
<keyword evidence="1" id="KW-0328">Glycosyltransferase</keyword>
<dbReference type="GO" id="GO:0006177">
    <property type="term" value="P:GMP biosynthetic process"/>
    <property type="evidence" value="ECO:0000318"/>
    <property type="project" value="GO_Central"/>
</dbReference>
<dbReference type="PANTHER" id="PTHR11922">
    <property type="entry name" value="GMP SYNTHASE-RELATED"/>
    <property type="match status" value="1"/>
</dbReference>
<evidence type="ECO:0000259" key="3">
    <source>
        <dbReference type="Pfam" id="PF02885"/>
    </source>
</evidence>
<dbReference type="InterPro" id="IPR035902">
    <property type="entry name" value="Nuc_phospho_transferase"/>
</dbReference>
<name>D8RBJ1_SELML</name>
<proteinExistence type="predicted"/>
<dbReference type="EMBL" id="GL377575">
    <property type="protein sequence ID" value="EFJ30503.1"/>
    <property type="molecule type" value="Genomic_DNA"/>
</dbReference>
<dbReference type="Gene3D" id="3.40.1030.10">
    <property type="entry name" value="Nucleoside phosphorylase/phosphoribosyltransferase catalytic domain"/>
    <property type="match status" value="1"/>
</dbReference>
<dbReference type="InterPro" id="IPR017459">
    <property type="entry name" value="Glycosyl_Trfase_fam3_N_dom"/>
</dbReference>
<reference evidence="4 5" key="1">
    <citation type="journal article" date="2011" name="Science">
        <title>The Selaginella genome identifies genetic changes associated with the evolution of vascular plants.</title>
        <authorList>
            <person name="Banks J.A."/>
            <person name="Nishiyama T."/>
            <person name="Hasebe M."/>
            <person name="Bowman J.L."/>
            <person name="Gribskov M."/>
            <person name="dePamphilis C."/>
            <person name="Albert V.A."/>
            <person name="Aono N."/>
            <person name="Aoyama T."/>
            <person name="Ambrose B.A."/>
            <person name="Ashton N.W."/>
            <person name="Axtell M.J."/>
            <person name="Barker E."/>
            <person name="Barker M.S."/>
            <person name="Bennetzen J.L."/>
            <person name="Bonawitz N.D."/>
            <person name="Chapple C."/>
            <person name="Cheng C."/>
            <person name="Correa L.G."/>
            <person name="Dacre M."/>
            <person name="DeBarry J."/>
            <person name="Dreyer I."/>
            <person name="Elias M."/>
            <person name="Engstrom E.M."/>
            <person name="Estelle M."/>
            <person name="Feng L."/>
            <person name="Finet C."/>
            <person name="Floyd S.K."/>
            <person name="Frommer W.B."/>
            <person name="Fujita T."/>
            <person name="Gramzow L."/>
            <person name="Gutensohn M."/>
            <person name="Harholt J."/>
            <person name="Hattori M."/>
            <person name="Heyl A."/>
            <person name="Hirai T."/>
            <person name="Hiwatashi Y."/>
            <person name="Ishikawa M."/>
            <person name="Iwata M."/>
            <person name="Karol K.G."/>
            <person name="Koehler B."/>
            <person name="Kolukisaoglu U."/>
            <person name="Kubo M."/>
            <person name="Kurata T."/>
            <person name="Lalonde S."/>
            <person name="Li K."/>
            <person name="Li Y."/>
            <person name="Litt A."/>
            <person name="Lyons E."/>
            <person name="Manning G."/>
            <person name="Maruyama T."/>
            <person name="Michael T.P."/>
            <person name="Mikami K."/>
            <person name="Miyazaki S."/>
            <person name="Morinaga S."/>
            <person name="Murata T."/>
            <person name="Mueller-Roeber B."/>
            <person name="Nelson D.R."/>
            <person name="Obara M."/>
            <person name="Oguri Y."/>
            <person name="Olmstead R.G."/>
            <person name="Onodera N."/>
            <person name="Petersen B.L."/>
            <person name="Pils B."/>
            <person name="Prigge M."/>
            <person name="Rensing S.A."/>
            <person name="Riano-Pachon D.M."/>
            <person name="Roberts A.W."/>
            <person name="Sato Y."/>
            <person name="Scheller H.V."/>
            <person name="Schulz B."/>
            <person name="Schulz C."/>
            <person name="Shakirov E.V."/>
            <person name="Shibagaki N."/>
            <person name="Shinohara N."/>
            <person name="Shippen D.E."/>
            <person name="Soerensen I."/>
            <person name="Sotooka R."/>
            <person name="Sugimoto N."/>
            <person name="Sugita M."/>
            <person name="Sumikawa N."/>
            <person name="Tanurdzic M."/>
            <person name="Theissen G."/>
            <person name="Ulvskov P."/>
            <person name="Wakazuki S."/>
            <person name="Weng J.K."/>
            <person name="Willats W.W."/>
            <person name="Wipf D."/>
            <person name="Wolf P.G."/>
            <person name="Yang L."/>
            <person name="Zimmer A.D."/>
            <person name="Zhu Q."/>
            <person name="Mitros T."/>
            <person name="Hellsten U."/>
            <person name="Loque D."/>
            <person name="Otillar R."/>
            <person name="Salamov A."/>
            <person name="Schmutz J."/>
            <person name="Shapiro H."/>
            <person name="Lindquist E."/>
            <person name="Lucas S."/>
            <person name="Rokhsar D."/>
            <person name="Grigoriev I.V."/>
        </authorList>
    </citation>
    <scope>NUCLEOTIDE SEQUENCE [LARGE SCALE GENOMIC DNA]</scope>
</reference>
<dbReference type="HOGENOM" id="CLU_029004_1_0_1"/>
<dbReference type="FunCoup" id="D8RBJ1">
    <property type="interactions" value="2567"/>
</dbReference>
<dbReference type="GO" id="GO:0005829">
    <property type="term" value="C:cytosol"/>
    <property type="evidence" value="ECO:0000318"/>
    <property type="project" value="GO_Central"/>
</dbReference>
<keyword evidence="2" id="KW-0808">Transferase</keyword>
<dbReference type="SUPFAM" id="SSF52418">
    <property type="entry name" value="Nucleoside phosphorylase/phosphoribosyltransferase catalytic domain"/>
    <property type="match status" value="1"/>
</dbReference>
<dbReference type="KEGG" id="smo:SELMODRAFT_169946"/>
<dbReference type="SUPFAM" id="SSF47648">
    <property type="entry name" value="Nucleoside phosphorylase/phosphoribosyltransferase N-terminal domain"/>
    <property type="match status" value="1"/>
</dbReference>
<sequence length="566" mass="61679">MACCTAGGLRLLAHSSSASSPGDSPARISCKAVEQRHSTALAAKNRAPAAPNPLVLEAQGRVCTGQTQTRPLGEDQAFKVLQTIARSAREEIPDDERVSGAQLGAFFAAMAIRSASFPRDTQWSEGERKAMRQFWPQLVQILPPDVLFVADPDGTLMEDVLHSGLSFVGRGPVEMRLVGALREMLRGDHLGFEEIVGILRDLLPLGEDGDGSKVSDVLVAAFLIALRMNGETDRELKAFCMAFDDELGELPVANVSSLTHYGEPYDGNTRFFRSTLFVAAVRASYGECCLLHGVDRMPPKWGVTEEQMLNKLGAATTLSPAEAASLLEDVGFAYVSQREARKSLYSLLDIREHIKKRPTVATTEKVQRYVKASGREAIVTGFYHQGYEEPLLMLMRRRGVDAGLIVKGEEGALSLTTKSPSPDATIRGHPLNFCAGFRPPSSTSNVAAQNIDGILRETFSKTLNATDFHFESTLTPRLERPRQLENNIEHGLTALRGVKGAAYDRIVFNAAMVDNLLGCSGASDPFAAIERAREAIDSGKPLKLLMRYVSSSSKCVSTSSRRIREH</sequence>
<dbReference type="STRING" id="88036.D8RBJ1"/>
<dbReference type="OrthoDB" id="2013632at2759"/>
<dbReference type="InterPro" id="IPR036320">
    <property type="entry name" value="Glycosyl_Trfase_fam3_N_dom_sf"/>
</dbReference>
<evidence type="ECO:0000256" key="1">
    <source>
        <dbReference type="ARBA" id="ARBA00022676"/>
    </source>
</evidence>
<dbReference type="PANTHER" id="PTHR11922:SF1">
    <property type="entry name" value="ANTHRANILATE PHOSPHORIBOSYLTRANSFERASE"/>
    <property type="match status" value="1"/>
</dbReference>
<evidence type="ECO:0000313" key="4">
    <source>
        <dbReference type="EMBL" id="EFJ30503.1"/>
    </source>
</evidence>
<dbReference type="InParanoid" id="D8RBJ1"/>
<dbReference type="OMA" id="ERHAMSI"/>
<feature type="domain" description="Glycosyl transferase family 3 N-terminal" evidence="3">
    <location>
        <begin position="181"/>
        <end position="243"/>
    </location>
</feature>
<gene>
    <name evidence="4" type="ORF">SELMODRAFT_169946</name>
</gene>
<dbReference type="eggNOG" id="ENOG502QRMX">
    <property type="taxonomic scope" value="Eukaryota"/>
</dbReference>
<accession>D8RBJ1</accession>
<protein>
    <recommendedName>
        <fullName evidence="3">Glycosyl transferase family 3 N-terminal domain-containing protein</fullName>
    </recommendedName>
</protein>
<dbReference type="Proteomes" id="UP000001514">
    <property type="component" value="Unassembled WGS sequence"/>
</dbReference>
<dbReference type="AlphaFoldDB" id="D8RBJ1"/>
<keyword evidence="5" id="KW-1185">Reference proteome</keyword>